<reference evidence="2" key="1">
    <citation type="journal article" date="2020" name="Nat. Commun.">
        <title>Genome sequence of the cluster root forming white lupin.</title>
        <authorList>
            <person name="Hufnagel B."/>
            <person name="Marques A."/>
            <person name="Soriano A."/>
            <person name="Marques L."/>
            <person name="Divol F."/>
            <person name="Doumas P."/>
            <person name="Sallet E."/>
            <person name="Mancinotti D."/>
            <person name="Carrere S."/>
            <person name="Marande W."/>
            <person name="Arribat S."/>
            <person name="Keller J."/>
            <person name="Huneau C."/>
            <person name="Blein T."/>
            <person name="Aime D."/>
            <person name="Laguerre M."/>
            <person name="Taylor J."/>
            <person name="Schubert V."/>
            <person name="Nelson M."/>
            <person name="Geu-Flores F."/>
            <person name="Crespi M."/>
            <person name="Gallardo-Guerrero K."/>
            <person name="Delaux P.-M."/>
            <person name="Salse J."/>
            <person name="Berges H."/>
            <person name="Guyot R."/>
            <person name="Gouzy J."/>
            <person name="Peret B."/>
        </authorList>
    </citation>
    <scope>NUCLEOTIDE SEQUENCE [LARGE SCALE GENOMIC DNA]</scope>
    <source>
        <strain evidence="2">cv. Amiga</strain>
    </source>
</reference>
<evidence type="ECO:0000313" key="1">
    <source>
        <dbReference type="EMBL" id="KAE9622047.1"/>
    </source>
</evidence>
<gene>
    <name evidence="1" type="ORF">Lalb_Chr01g0021181</name>
</gene>
<dbReference type="EMBL" id="WOCE01000001">
    <property type="protein sequence ID" value="KAE9622047.1"/>
    <property type="molecule type" value="Genomic_DNA"/>
</dbReference>
<dbReference type="AlphaFoldDB" id="A0A6A5PJ58"/>
<organism evidence="1 2">
    <name type="scientific">Lupinus albus</name>
    <name type="common">White lupine</name>
    <name type="synonym">Lupinus termis</name>
    <dbReference type="NCBI Taxonomy" id="3870"/>
    <lineage>
        <taxon>Eukaryota</taxon>
        <taxon>Viridiplantae</taxon>
        <taxon>Streptophyta</taxon>
        <taxon>Embryophyta</taxon>
        <taxon>Tracheophyta</taxon>
        <taxon>Spermatophyta</taxon>
        <taxon>Magnoliopsida</taxon>
        <taxon>eudicotyledons</taxon>
        <taxon>Gunneridae</taxon>
        <taxon>Pentapetalae</taxon>
        <taxon>rosids</taxon>
        <taxon>fabids</taxon>
        <taxon>Fabales</taxon>
        <taxon>Fabaceae</taxon>
        <taxon>Papilionoideae</taxon>
        <taxon>50 kb inversion clade</taxon>
        <taxon>genistoids sensu lato</taxon>
        <taxon>core genistoids</taxon>
        <taxon>Genisteae</taxon>
        <taxon>Lupinus</taxon>
    </lineage>
</organism>
<keyword evidence="2" id="KW-1185">Reference proteome</keyword>
<protein>
    <submittedName>
        <fullName evidence="1">Putative F-box domain-containing protein</fullName>
    </submittedName>
</protein>
<name>A0A6A5PJ58_LUPAL</name>
<comment type="caution">
    <text evidence="1">The sequence shown here is derived from an EMBL/GenBank/DDBJ whole genome shotgun (WGS) entry which is preliminary data.</text>
</comment>
<sequence>MSSMECCIDFLSCIDADTCMKILKSLDDPADLVRLSCVSKSSRNYVISNGLCKQLCLRMFPQLSRVDHVVELNENGAKEQMEAGSSYSMEWLGLVREHRIYSYLARASTSSVAMNCIAKTLGASSTDNFPQESIDNTLEPRDTIAERFFYWSSSGQSNPNVPETLTYELTSQICVVTEINIQPFQADFQLGSPIYSAKYVRFKMGHPITSLDPSADEKFVWTYTSPEFPMAQENRLQKFKLPEPVLCIGGILQIELLGRVQRQEMDDLFYICISYVQIVGCSLSPAFSVEILEPSRMFVLKSDQLARSQPLLTSEEESGAISSDHMQHVGLRDFPHIVNILHEHVIGVEEHDWDEYEVDDFEEEYAL</sequence>
<dbReference type="OrthoDB" id="63379at2759"/>
<dbReference type="InterPro" id="IPR036047">
    <property type="entry name" value="F-box-like_dom_sf"/>
</dbReference>
<dbReference type="PANTHER" id="PTHR39741:SF14">
    <property type="entry name" value="F-BOX DOMAIN-CONTAINING PROTEIN"/>
    <property type="match status" value="1"/>
</dbReference>
<dbReference type="SUPFAM" id="SSF81383">
    <property type="entry name" value="F-box domain"/>
    <property type="match status" value="1"/>
</dbReference>
<dbReference type="InterPro" id="IPR055336">
    <property type="entry name" value="At4g00755-like"/>
</dbReference>
<accession>A0A6A5PJ58</accession>
<dbReference type="Gene3D" id="1.20.1280.50">
    <property type="match status" value="1"/>
</dbReference>
<proteinExistence type="predicted"/>
<evidence type="ECO:0000313" key="2">
    <source>
        <dbReference type="Proteomes" id="UP000447434"/>
    </source>
</evidence>
<dbReference type="PANTHER" id="PTHR39741">
    <property type="entry name" value="F-BOX DOMAIN CONTAINING PROTEIN, EXPRESSED"/>
    <property type="match status" value="1"/>
</dbReference>
<dbReference type="Proteomes" id="UP000447434">
    <property type="component" value="Chromosome 1"/>
</dbReference>